<dbReference type="HAMAP" id="MF_00434">
    <property type="entry name" value="Pterin_4_alpha"/>
    <property type="match status" value="1"/>
</dbReference>
<dbReference type="InterPro" id="IPR001533">
    <property type="entry name" value="Pterin_deHydtase"/>
</dbReference>
<organism evidence="5 6">
    <name type="scientific">Hydrogenophaga pseudoflava</name>
    <name type="common">Pseudomonas carboxydoflava</name>
    <dbReference type="NCBI Taxonomy" id="47421"/>
    <lineage>
        <taxon>Bacteria</taxon>
        <taxon>Pseudomonadati</taxon>
        <taxon>Pseudomonadota</taxon>
        <taxon>Betaproteobacteria</taxon>
        <taxon>Burkholderiales</taxon>
        <taxon>Comamonadaceae</taxon>
        <taxon>Hydrogenophaga</taxon>
    </lineage>
</organism>
<dbReference type="InterPro" id="IPR036428">
    <property type="entry name" value="PCD_sf"/>
</dbReference>
<dbReference type="AlphaFoldDB" id="A0A4P6X252"/>
<comment type="catalytic activity">
    <reaction evidence="1 4">
        <text>(4aS,6R)-4a-hydroxy-L-erythro-5,6,7,8-tetrahydrobiopterin = (6R)-L-erythro-6,7-dihydrobiopterin + H2O</text>
        <dbReference type="Rhea" id="RHEA:11920"/>
        <dbReference type="ChEBI" id="CHEBI:15377"/>
        <dbReference type="ChEBI" id="CHEBI:15642"/>
        <dbReference type="ChEBI" id="CHEBI:43120"/>
        <dbReference type="EC" id="4.2.1.96"/>
    </reaction>
</comment>
<dbReference type="PANTHER" id="PTHR12599">
    <property type="entry name" value="PTERIN-4-ALPHA-CARBINOLAMINE DEHYDRATASE"/>
    <property type="match status" value="1"/>
</dbReference>
<protein>
    <recommendedName>
        <fullName evidence="4">Putative pterin-4-alpha-carbinolamine dehydratase</fullName>
        <shortName evidence="4">PHS</shortName>
        <ecNumber evidence="4">4.2.1.96</ecNumber>
    </recommendedName>
    <alternativeName>
        <fullName evidence="4">4-alpha-hydroxy-tetrahydropterin dehydratase</fullName>
    </alternativeName>
    <alternativeName>
        <fullName evidence="4">Pterin carbinolamine dehydratase</fullName>
        <shortName evidence="4">PCD</shortName>
    </alternativeName>
</protein>
<reference evidence="5 6" key="1">
    <citation type="submission" date="2019-03" db="EMBL/GenBank/DDBJ databases">
        <authorList>
            <person name="Sebastian G."/>
            <person name="Baumann P."/>
            <person name="Ruckert C."/>
            <person name="Kalinowski J."/>
            <person name="Nebel B."/>
            <person name="Takors R."/>
            <person name="Blombach B."/>
        </authorList>
    </citation>
    <scope>NUCLEOTIDE SEQUENCE [LARGE SCALE GENOMIC DNA]</scope>
    <source>
        <strain evidence="5 6">DSM 1084</strain>
    </source>
</reference>
<proteinExistence type="inferred from homology"/>
<keyword evidence="3 4" id="KW-0456">Lyase</keyword>
<dbReference type="Pfam" id="PF01329">
    <property type="entry name" value="Pterin_4a"/>
    <property type="match status" value="1"/>
</dbReference>
<dbReference type="PANTHER" id="PTHR12599:SF0">
    <property type="entry name" value="PTERIN-4-ALPHA-CARBINOLAMINE DEHYDRATASE"/>
    <property type="match status" value="1"/>
</dbReference>
<evidence type="ECO:0000313" key="6">
    <source>
        <dbReference type="Proteomes" id="UP000293912"/>
    </source>
</evidence>
<dbReference type="EC" id="4.2.1.96" evidence="4"/>
<dbReference type="EMBL" id="CP037867">
    <property type="protein sequence ID" value="QBM27781.1"/>
    <property type="molecule type" value="Genomic_DNA"/>
</dbReference>
<dbReference type="GO" id="GO:0006729">
    <property type="term" value="P:tetrahydrobiopterin biosynthetic process"/>
    <property type="evidence" value="ECO:0007669"/>
    <property type="project" value="InterPro"/>
</dbReference>
<dbReference type="Gene3D" id="3.30.1360.20">
    <property type="entry name" value="Transcriptional coactivator/pterin dehydratase"/>
    <property type="match status" value="1"/>
</dbReference>
<name>A0A4P6X252_HYDPS</name>
<dbReference type="GO" id="GO:0008124">
    <property type="term" value="F:4-alpha-hydroxytetrahydrobiopterin dehydratase activity"/>
    <property type="evidence" value="ECO:0007669"/>
    <property type="project" value="UniProtKB-UniRule"/>
</dbReference>
<evidence type="ECO:0000256" key="1">
    <source>
        <dbReference type="ARBA" id="ARBA00001554"/>
    </source>
</evidence>
<keyword evidence="6" id="KW-1185">Reference proteome</keyword>
<accession>A0A4P6X252</accession>
<dbReference type="NCBIfam" id="NF002018">
    <property type="entry name" value="PRK00823.1-3"/>
    <property type="match status" value="1"/>
</dbReference>
<dbReference type="CDD" id="cd00914">
    <property type="entry name" value="PCD_DCoH_subfamily_b"/>
    <property type="match status" value="1"/>
</dbReference>
<dbReference type="RefSeq" id="WP_133156360.1">
    <property type="nucleotide sequence ID" value="NZ_CP037867.1"/>
</dbReference>
<evidence type="ECO:0000256" key="3">
    <source>
        <dbReference type="ARBA" id="ARBA00023239"/>
    </source>
</evidence>
<comment type="similarity">
    <text evidence="2 4">Belongs to the pterin-4-alpha-carbinolamine dehydratase family.</text>
</comment>
<evidence type="ECO:0000256" key="4">
    <source>
        <dbReference type="HAMAP-Rule" id="MF_00434"/>
    </source>
</evidence>
<dbReference type="Proteomes" id="UP000293912">
    <property type="component" value="Chromosome"/>
</dbReference>
<evidence type="ECO:0000313" key="5">
    <source>
        <dbReference type="EMBL" id="QBM27781.1"/>
    </source>
</evidence>
<dbReference type="SUPFAM" id="SSF55248">
    <property type="entry name" value="PCD-like"/>
    <property type="match status" value="1"/>
</dbReference>
<gene>
    <name evidence="5" type="primary">phhB</name>
    <name evidence="5" type="ORF">HPF_08795</name>
</gene>
<sequence>MTPLDAESLKHHLAGLPGWTHHPERGAISRSFRFANFAEAFGFMAQMAAVSERLDHHPEWFNVYNRVDITLTTHDVDGLSERDITWAKAADGAYAPFQRNGG</sequence>
<dbReference type="KEGG" id="hpse:HPF_08795"/>
<evidence type="ECO:0000256" key="2">
    <source>
        <dbReference type="ARBA" id="ARBA00006472"/>
    </source>
</evidence>